<protein>
    <submittedName>
        <fullName evidence="1">Uncharacterized protein</fullName>
    </submittedName>
</protein>
<dbReference type="EMBL" id="KQ257465">
    <property type="protein sequence ID" value="KNC97207.1"/>
    <property type="molecule type" value="Genomic_DNA"/>
</dbReference>
<name>A0A0L0H7L1_SPIPD</name>
<keyword evidence="2" id="KW-1185">Reference proteome</keyword>
<accession>A0A0L0H7L1</accession>
<dbReference type="VEuPathDB" id="FungiDB:SPPG_07594"/>
<gene>
    <name evidence="1" type="ORF">SPPG_07594</name>
</gene>
<dbReference type="RefSeq" id="XP_016605247.1">
    <property type="nucleotide sequence ID" value="XM_016755760.1"/>
</dbReference>
<reference evidence="1 2" key="1">
    <citation type="submission" date="2009-08" db="EMBL/GenBank/DDBJ databases">
        <title>The Genome Sequence of Spizellomyces punctatus strain DAOM BR117.</title>
        <authorList>
            <consortium name="The Broad Institute Genome Sequencing Platform"/>
            <person name="Russ C."/>
            <person name="Cuomo C."/>
            <person name="Shea T."/>
            <person name="Young S.K."/>
            <person name="Zeng Q."/>
            <person name="Koehrsen M."/>
            <person name="Haas B."/>
            <person name="Borodovsky M."/>
            <person name="Guigo R."/>
            <person name="Alvarado L."/>
            <person name="Berlin A."/>
            <person name="Bochicchio J."/>
            <person name="Borenstein D."/>
            <person name="Chapman S."/>
            <person name="Chen Z."/>
            <person name="Engels R."/>
            <person name="Freedman E."/>
            <person name="Gellesch M."/>
            <person name="Goldberg J."/>
            <person name="Griggs A."/>
            <person name="Gujja S."/>
            <person name="Heiman D."/>
            <person name="Hepburn T."/>
            <person name="Howarth C."/>
            <person name="Jen D."/>
            <person name="Larson L."/>
            <person name="Lewis B."/>
            <person name="Mehta T."/>
            <person name="Park D."/>
            <person name="Pearson M."/>
            <person name="Roberts A."/>
            <person name="Saif S."/>
            <person name="Shenoy N."/>
            <person name="Sisk P."/>
            <person name="Stolte C."/>
            <person name="Sykes S."/>
            <person name="Thomson T."/>
            <person name="Walk T."/>
            <person name="White J."/>
            <person name="Yandava C."/>
            <person name="Burger G."/>
            <person name="Gray M.W."/>
            <person name="Holland P.W.H."/>
            <person name="King N."/>
            <person name="Lang F.B.F."/>
            <person name="Roger A.J."/>
            <person name="Ruiz-Trillo I."/>
            <person name="Lander E."/>
            <person name="Nusbaum C."/>
        </authorList>
    </citation>
    <scope>NUCLEOTIDE SEQUENCE [LARGE SCALE GENOMIC DNA]</scope>
    <source>
        <strain evidence="1 2">DAOM BR117</strain>
    </source>
</reference>
<proteinExistence type="predicted"/>
<dbReference type="AlphaFoldDB" id="A0A0L0H7L1"/>
<dbReference type="InParanoid" id="A0A0L0H7L1"/>
<evidence type="ECO:0000313" key="1">
    <source>
        <dbReference type="EMBL" id="KNC97207.1"/>
    </source>
</evidence>
<dbReference type="GeneID" id="27690801"/>
<organism evidence="1 2">
    <name type="scientific">Spizellomyces punctatus (strain DAOM BR117)</name>
    <dbReference type="NCBI Taxonomy" id="645134"/>
    <lineage>
        <taxon>Eukaryota</taxon>
        <taxon>Fungi</taxon>
        <taxon>Fungi incertae sedis</taxon>
        <taxon>Chytridiomycota</taxon>
        <taxon>Chytridiomycota incertae sedis</taxon>
        <taxon>Chytridiomycetes</taxon>
        <taxon>Spizellomycetales</taxon>
        <taxon>Spizellomycetaceae</taxon>
        <taxon>Spizellomyces</taxon>
    </lineage>
</organism>
<dbReference type="OrthoDB" id="2109779at2759"/>
<sequence length="365" mass="41931">MATFPLHTANLAGFLNENSRSYATDLAKAQDYQRRGAFSSLGKIQDISFQKSLVKDRTATKTKNGEPTHNTYSTDLGLIACIIRNAGHDFCGLEKSKHDELTKPLYNAARDAKKAYKDLGDTGERPMDGTIEDWDAECAMMRAYNEEQNKIYDKPYPNKYEIYALQDAKIGLFTSHFYNVHANYGTLKNFKHPGVNWKKDNIFVYDNAGNACILWNDRKQDRISAAKTSAKKLNDTEDNDRYLNEPFLQSMTTPHFPEIAESVDPSYVAKELVRFVTRFRMESEYIFLNSKEEPFVIDTFRNCIQNAWSKATNNKDKNYGVRLLRSVQITHIRKRHLKRAASTFMSKQHHHNEAENLAYCKDAAT</sequence>
<dbReference type="Proteomes" id="UP000053201">
    <property type="component" value="Unassembled WGS sequence"/>
</dbReference>
<evidence type="ECO:0000313" key="2">
    <source>
        <dbReference type="Proteomes" id="UP000053201"/>
    </source>
</evidence>